<dbReference type="Pfam" id="PF00440">
    <property type="entry name" value="TetR_N"/>
    <property type="match status" value="1"/>
</dbReference>
<dbReference type="PANTHER" id="PTHR47506">
    <property type="entry name" value="TRANSCRIPTIONAL REGULATORY PROTEIN"/>
    <property type="match status" value="1"/>
</dbReference>
<dbReference type="Gene3D" id="1.10.357.10">
    <property type="entry name" value="Tetracycline Repressor, domain 2"/>
    <property type="match status" value="1"/>
</dbReference>
<organism evidence="7 8">
    <name type="scientific">Pseudonocardia eucalypti</name>
    <dbReference type="NCBI Taxonomy" id="648755"/>
    <lineage>
        <taxon>Bacteria</taxon>
        <taxon>Bacillati</taxon>
        <taxon>Actinomycetota</taxon>
        <taxon>Actinomycetes</taxon>
        <taxon>Pseudonocardiales</taxon>
        <taxon>Pseudonocardiaceae</taxon>
        <taxon>Pseudonocardia</taxon>
    </lineage>
</organism>
<evidence type="ECO:0000256" key="4">
    <source>
        <dbReference type="PROSITE-ProRule" id="PRU00335"/>
    </source>
</evidence>
<dbReference type="SUPFAM" id="SSF46689">
    <property type="entry name" value="Homeodomain-like"/>
    <property type="match status" value="1"/>
</dbReference>
<dbReference type="InterPro" id="IPR009057">
    <property type="entry name" value="Homeodomain-like_sf"/>
</dbReference>
<keyword evidence="1" id="KW-0805">Transcription regulation</keyword>
<dbReference type="InterPro" id="IPR001647">
    <property type="entry name" value="HTH_TetR"/>
</dbReference>
<evidence type="ECO:0000256" key="3">
    <source>
        <dbReference type="ARBA" id="ARBA00023163"/>
    </source>
</evidence>
<dbReference type="InterPro" id="IPR036271">
    <property type="entry name" value="Tet_transcr_reg_TetR-rel_C_sf"/>
</dbReference>
<evidence type="ECO:0000313" key="7">
    <source>
        <dbReference type="EMBL" id="GAA5148770.1"/>
    </source>
</evidence>
<protein>
    <submittedName>
        <fullName evidence="7">TetR/AcrR family transcriptional regulator</fullName>
    </submittedName>
</protein>
<evidence type="ECO:0000259" key="6">
    <source>
        <dbReference type="PROSITE" id="PS50977"/>
    </source>
</evidence>
<dbReference type="Proteomes" id="UP001428817">
    <property type="component" value="Unassembled WGS sequence"/>
</dbReference>
<dbReference type="SUPFAM" id="SSF48498">
    <property type="entry name" value="Tetracyclin repressor-like, C-terminal domain"/>
    <property type="match status" value="1"/>
</dbReference>
<accession>A0ABP9PQ38</accession>
<keyword evidence="3" id="KW-0804">Transcription</keyword>
<dbReference type="PROSITE" id="PS50977">
    <property type="entry name" value="HTH_TETR_2"/>
    <property type="match status" value="1"/>
</dbReference>
<gene>
    <name evidence="7" type="ORF">GCM10023321_11570</name>
</gene>
<dbReference type="Pfam" id="PF21993">
    <property type="entry name" value="TetR_C_13_2"/>
    <property type="match status" value="1"/>
</dbReference>
<sequence length="208" mass="21916">MSEHSEPATTPRRTSPTRERLVRETAALLERRGYQATAVKEIVRAADVTTSSLYHHFPGGKEELAASALAYAGERFAALLRTALASEERTPDAIAACANDLATDLASTHWTDGCPVAVTALESVSDAPLLRTTSARILLEWQEIIAGRLQSAGLDGPAAADLACTVLSALEGAELLSRVTADPSPLHTTGRYLARLVSSELAASHASA</sequence>
<dbReference type="PANTHER" id="PTHR47506:SF3">
    <property type="entry name" value="HTH-TYPE TRANSCRIPTIONAL REGULATOR LMRA"/>
    <property type="match status" value="1"/>
</dbReference>
<reference evidence="8" key="1">
    <citation type="journal article" date="2019" name="Int. J. Syst. Evol. Microbiol.">
        <title>The Global Catalogue of Microorganisms (GCM) 10K type strain sequencing project: providing services to taxonomists for standard genome sequencing and annotation.</title>
        <authorList>
            <consortium name="The Broad Institute Genomics Platform"/>
            <consortium name="The Broad Institute Genome Sequencing Center for Infectious Disease"/>
            <person name="Wu L."/>
            <person name="Ma J."/>
        </authorList>
    </citation>
    <scope>NUCLEOTIDE SEQUENCE [LARGE SCALE GENOMIC DNA]</scope>
    <source>
        <strain evidence="8">JCM 18303</strain>
    </source>
</reference>
<proteinExistence type="predicted"/>
<evidence type="ECO:0000256" key="1">
    <source>
        <dbReference type="ARBA" id="ARBA00023015"/>
    </source>
</evidence>
<dbReference type="InterPro" id="IPR054156">
    <property type="entry name" value="YxaF_TetR_C"/>
</dbReference>
<feature type="DNA-binding region" description="H-T-H motif" evidence="4">
    <location>
        <begin position="38"/>
        <end position="57"/>
    </location>
</feature>
<name>A0ABP9PQ38_9PSEU</name>
<evidence type="ECO:0000313" key="8">
    <source>
        <dbReference type="Proteomes" id="UP001428817"/>
    </source>
</evidence>
<evidence type="ECO:0000256" key="2">
    <source>
        <dbReference type="ARBA" id="ARBA00023125"/>
    </source>
</evidence>
<keyword evidence="8" id="KW-1185">Reference proteome</keyword>
<feature type="domain" description="HTH tetR-type" evidence="6">
    <location>
        <begin position="15"/>
        <end position="75"/>
    </location>
</feature>
<keyword evidence="2 4" id="KW-0238">DNA-binding</keyword>
<evidence type="ECO:0000256" key="5">
    <source>
        <dbReference type="SAM" id="MobiDB-lite"/>
    </source>
</evidence>
<comment type="caution">
    <text evidence="7">The sequence shown here is derived from an EMBL/GenBank/DDBJ whole genome shotgun (WGS) entry which is preliminary data.</text>
</comment>
<feature type="region of interest" description="Disordered" evidence="5">
    <location>
        <begin position="1"/>
        <end position="20"/>
    </location>
</feature>
<dbReference type="RefSeq" id="WP_185062729.1">
    <property type="nucleotide sequence ID" value="NZ_BAABJP010000004.1"/>
</dbReference>
<dbReference type="EMBL" id="BAABJP010000004">
    <property type="protein sequence ID" value="GAA5148770.1"/>
    <property type="molecule type" value="Genomic_DNA"/>
</dbReference>